<organism evidence="1 2">
    <name type="scientific">Physcomitrium patens</name>
    <name type="common">Spreading-leaved earth moss</name>
    <name type="synonym">Physcomitrella patens</name>
    <dbReference type="NCBI Taxonomy" id="3218"/>
    <lineage>
        <taxon>Eukaryota</taxon>
        <taxon>Viridiplantae</taxon>
        <taxon>Streptophyta</taxon>
        <taxon>Embryophyta</taxon>
        <taxon>Bryophyta</taxon>
        <taxon>Bryophytina</taxon>
        <taxon>Bryopsida</taxon>
        <taxon>Funariidae</taxon>
        <taxon>Funariales</taxon>
        <taxon>Funariaceae</taxon>
        <taxon>Physcomitrium</taxon>
    </lineage>
</organism>
<dbReference type="Proteomes" id="UP000006727">
    <property type="component" value="Chromosome 4"/>
</dbReference>
<dbReference type="AlphaFoldDB" id="A0A7I4DWH4"/>
<reference evidence="1 2" key="1">
    <citation type="journal article" date="2008" name="Science">
        <title>The Physcomitrella genome reveals evolutionary insights into the conquest of land by plants.</title>
        <authorList>
            <person name="Rensing S."/>
            <person name="Lang D."/>
            <person name="Zimmer A."/>
            <person name="Terry A."/>
            <person name="Salamov A."/>
            <person name="Shapiro H."/>
            <person name="Nishiyama T."/>
            <person name="Perroud P.-F."/>
            <person name="Lindquist E."/>
            <person name="Kamisugi Y."/>
            <person name="Tanahashi T."/>
            <person name="Sakakibara K."/>
            <person name="Fujita T."/>
            <person name="Oishi K."/>
            <person name="Shin-I T."/>
            <person name="Kuroki Y."/>
            <person name="Toyoda A."/>
            <person name="Suzuki Y."/>
            <person name="Hashimoto A."/>
            <person name="Yamaguchi K."/>
            <person name="Sugano A."/>
            <person name="Kohara Y."/>
            <person name="Fujiyama A."/>
            <person name="Anterola A."/>
            <person name="Aoki S."/>
            <person name="Ashton N."/>
            <person name="Barbazuk W.B."/>
            <person name="Barker E."/>
            <person name="Bennetzen J."/>
            <person name="Bezanilla M."/>
            <person name="Blankenship R."/>
            <person name="Cho S.H."/>
            <person name="Dutcher S."/>
            <person name="Estelle M."/>
            <person name="Fawcett J.A."/>
            <person name="Gundlach H."/>
            <person name="Hanada K."/>
            <person name="Heyl A."/>
            <person name="Hicks K.A."/>
            <person name="Hugh J."/>
            <person name="Lohr M."/>
            <person name="Mayer K."/>
            <person name="Melkozernov A."/>
            <person name="Murata T."/>
            <person name="Nelson D."/>
            <person name="Pils B."/>
            <person name="Prigge M."/>
            <person name="Reiss B."/>
            <person name="Renner T."/>
            <person name="Rombauts S."/>
            <person name="Rushton P."/>
            <person name="Sanderfoot A."/>
            <person name="Schween G."/>
            <person name="Shiu S.-H."/>
            <person name="Stueber K."/>
            <person name="Theodoulou F.L."/>
            <person name="Tu H."/>
            <person name="Van de Peer Y."/>
            <person name="Verrier P.J."/>
            <person name="Waters E."/>
            <person name="Wood A."/>
            <person name="Yang L."/>
            <person name="Cove D."/>
            <person name="Cuming A."/>
            <person name="Hasebe M."/>
            <person name="Lucas S."/>
            <person name="Mishler D.B."/>
            <person name="Reski R."/>
            <person name="Grigoriev I."/>
            <person name="Quatrano R.S."/>
            <person name="Boore J.L."/>
        </authorList>
    </citation>
    <scope>NUCLEOTIDE SEQUENCE [LARGE SCALE GENOMIC DNA]</scope>
    <source>
        <strain evidence="1 2">cv. Gransden 2004</strain>
    </source>
</reference>
<dbReference type="Gramene" id="Pp3c4_17920V3.4">
    <property type="protein sequence ID" value="Pp3c4_17920V3.4"/>
    <property type="gene ID" value="Pp3c4_17920"/>
</dbReference>
<keyword evidence="2" id="KW-1185">Reference proteome</keyword>
<protein>
    <submittedName>
        <fullName evidence="1">Uncharacterized protein</fullName>
    </submittedName>
</protein>
<name>A0A7I4DWH4_PHYPA</name>
<dbReference type="PANTHER" id="PTHR34123:SF1">
    <property type="entry name" value="OS04G0578200 PROTEIN"/>
    <property type="match status" value="1"/>
</dbReference>
<accession>A0A7I4DWH4</accession>
<proteinExistence type="predicted"/>
<reference evidence="1" key="3">
    <citation type="submission" date="2020-12" db="UniProtKB">
        <authorList>
            <consortium name="EnsemblPlants"/>
        </authorList>
    </citation>
    <scope>IDENTIFICATION</scope>
</reference>
<reference evidence="1 2" key="2">
    <citation type="journal article" date="2018" name="Plant J.">
        <title>The Physcomitrella patens chromosome-scale assembly reveals moss genome structure and evolution.</title>
        <authorList>
            <person name="Lang D."/>
            <person name="Ullrich K.K."/>
            <person name="Murat F."/>
            <person name="Fuchs J."/>
            <person name="Jenkins J."/>
            <person name="Haas F.B."/>
            <person name="Piednoel M."/>
            <person name="Gundlach H."/>
            <person name="Van Bel M."/>
            <person name="Meyberg R."/>
            <person name="Vives C."/>
            <person name="Morata J."/>
            <person name="Symeonidi A."/>
            <person name="Hiss M."/>
            <person name="Muchero W."/>
            <person name="Kamisugi Y."/>
            <person name="Saleh O."/>
            <person name="Blanc G."/>
            <person name="Decker E.L."/>
            <person name="van Gessel N."/>
            <person name="Grimwood J."/>
            <person name="Hayes R.D."/>
            <person name="Graham S.W."/>
            <person name="Gunter L.E."/>
            <person name="McDaniel S.F."/>
            <person name="Hoernstein S.N.W."/>
            <person name="Larsson A."/>
            <person name="Li F.W."/>
            <person name="Perroud P.F."/>
            <person name="Phillips J."/>
            <person name="Ranjan P."/>
            <person name="Rokshar D.S."/>
            <person name="Rothfels C.J."/>
            <person name="Schneider L."/>
            <person name="Shu S."/>
            <person name="Stevenson D.W."/>
            <person name="Thummler F."/>
            <person name="Tillich M."/>
            <person name="Villarreal Aguilar J.C."/>
            <person name="Widiez T."/>
            <person name="Wong G.K."/>
            <person name="Wymore A."/>
            <person name="Zhang Y."/>
            <person name="Zimmer A.D."/>
            <person name="Quatrano R.S."/>
            <person name="Mayer K.F.X."/>
            <person name="Goodstein D."/>
            <person name="Casacuberta J.M."/>
            <person name="Vandepoele K."/>
            <person name="Reski R."/>
            <person name="Cuming A.C."/>
            <person name="Tuskan G.A."/>
            <person name="Maumus F."/>
            <person name="Salse J."/>
            <person name="Schmutz J."/>
            <person name="Rensing S.A."/>
        </authorList>
    </citation>
    <scope>NUCLEOTIDE SEQUENCE [LARGE SCALE GENOMIC DNA]</scope>
    <source>
        <strain evidence="1 2">cv. Gransden 2004</strain>
    </source>
</reference>
<gene>
    <name evidence="1" type="primary">LOC112281512</name>
</gene>
<sequence length="226" mass="25064">MAMASVFLPPVSSSKVTLGDCVVSSTQHRPMSLLSRGLFGAEVPGSSICRQELWRGGLERRTSRRESGVVACEAKNETKTPPTADASPLVKMVWYGSEAFGKFVAAFRPSATVEPEDEEMFVGPVPRSEVVDLIKKDYERSYFVTGNMTMGIYEADCEFADPFVAFKGLRRFKQNVSNLGSFMEESSLKITDWQEYEGVCPVAIQLHPGTPLASYFGSNWKHRILL</sequence>
<dbReference type="EMBL" id="ABEU02000004">
    <property type="status" value="NOT_ANNOTATED_CDS"/>
    <property type="molecule type" value="Genomic_DNA"/>
</dbReference>
<evidence type="ECO:0000313" key="1">
    <source>
        <dbReference type="EnsemblPlants" id="Pp3c4_17920V3.4"/>
    </source>
</evidence>
<evidence type="ECO:0000313" key="2">
    <source>
        <dbReference type="Proteomes" id="UP000006727"/>
    </source>
</evidence>
<dbReference type="Pfam" id="PF10184">
    <property type="entry name" value="DUF2358"/>
    <property type="match status" value="1"/>
</dbReference>
<dbReference type="EnsemblPlants" id="Pp3c4_17920V3.4">
    <property type="protein sequence ID" value="Pp3c4_17920V3.4"/>
    <property type="gene ID" value="Pp3c4_17920"/>
</dbReference>
<dbReference type="PANTHER" id="PTHR34123">
    <property type="entry name" value="OS04G0578200 PROTEIN"/>
    <property type="match status" value="1"/>
</dbReference>
<dbReference type="InterPro" id="IPR018790">
    <property type="entry name" value="DUF2358"/>
</dbReference>